<dbReference type="Pfam" id="PF02416">
    <property type="entry name" value="TatA_B_E"/>
    <property type="match status" value="1"/>
</dbReference>
<gene>
    <name evidence="9 11" type="primary">tatB</name>
    <name evidence="11" type="ORF">ACFONA_16435</name>
</gene>
<dbReference type="Gene3D" id="1.20.5.3310">
    <property type="match status" value="1"/>
</dbReference>
<comment type="function">
    <text evidence="9">Part of the twin-arginine translocation (Tat) system that transports large folded proteins containing a characteristic twin-arginine motif in their signal peptide across membranes. Together with TatC, TatB is part of a receptor directly interacting with Tat signal peptides. TatB may form an oligomeric binding site that transiently accommodates folded Tat precursor proteins before their translocation.</text>
</comment>
<evidence type="ECO:0000256" key="8">
    <source>
        <dbReference type="ARBA" id="ARBA00023136"/>
    </source>
</evidence>
<dbReference type="InterPro" id="IPR018448">
    <property type="entry name" value="TatB"/>
</dbReference>
<keyword evidence="8 9" id="KW-0472">Membrane</keyword>
<dbReference type="PANTHER" id="PTHR33162">
    <property type="entry name" value="SEC-INDEPENDENT PROTEIN TRANSLOCASE PROTEIN TATA, CHLOROPLASTIC"/>
    <property type="match status" value="1"/>
</dbReference>
<feature type="compositionally biased region" description="Basic residues" evidence="10">
    <location>
        <begin position="177"/>
        <end position="186"/>
    </location>
</feature>
<dbReference type="RefSeq" id="WP_261292408.1">
    <property type="nucleotide sequence ID" value="NZ_JANQBK010000001.1"/>
</dbReference>
<keyword evidence="3 9" id="KW-1003">Cell membrane</keyword>
<dbReference type="HAMAP" id="MF_00237">
    <property type="entry name" value="TatB"/>
    <property type="match status" value="1"/>
</dbReference>
<evidence type="ECO:0000256" key="10">
    <source>
        <dbReference type="SAM" id="MobiDB-lite"/>
    </source>
</evidence>
<comment type="caution">
    <text evidence="11">The sequence shown here is derived from an EMBL/GenBank/DDBJ whole genome shotgun (WGS) entry which is preliminary data.</text>
</comment>
<keyword evidence="6 9" id="KW-1133">Transmembrane helix</keyword>
<dbReference type="PRINTS" id="PR01506">
    <property type="entry name" value="TATBPROTEIN"/>
</dbReference>
<evidence type="ECO:0000256" key="9">
    <source>
        <dbReference type="HAMAP-Rule" id="MF_00237"/>
    </source>
</evidence>
<evidence type="ECO:0000256" key="6">
    <source>
        <dbReference type="ARBA" id="ARBA00022989"/>
    </source>
</evidence>
<evidence type="ECO:0000256" key="1">
    <source>
        <dbReference type="ARBA" id="ARBA00004167"/>
    </source>
</evidence>
<name>A0ABV7SXL2_9SPHN</name>
<evidence type="ECO:0000313" key="12">
    <source>
        <dbReference type="Proteomes" id="UP001595713"/>
    </source>
</evidence>
<evidence type="ECO:0000256" key="3">
    <source>
        <dbReference type="ARBA" id="ARBA00022475"/>
    </source>
</evidence>
<feature type="compositionally biased region" description="Pro residues" evidence="10">
    <location>
        <begin position="129"/>
        <end position="140"/>
    </location>
</feature>
<proteinExistence type="inferred from homology"/>
<dbReference type="InterPro" id="IPR003369">
    <property type="entry name" value="TatA/B/E"/>
</dbReference>
<keyword evidence="2 9" id="KW-0813">Transport</keyword>
<organism evidence="11 12">
    <name type="scientific">Sphingomonas hylomeconis</name>
    <dbReference type="NCBI Taxonomy" id="1395958"/>
    <lineage>
        <taxon>Bacteria</taxon>
        <taxon>Pseudomonadati</taxon>
        <taxon>Pseudomonadota</taxon>
        <taxon>Alphaproteobacteria</taxon>
        <taxon>Sphingomonadales</taxon>
        <taxon>Sphingomonadaceae</taxon>
        <taxon>Sphingomonas</taxon>
    </lineage>
</organism>
<sequence>MFDVAPTELLLVAIVALVVIGPKDLPKAMRFVGYWVGRARGVMRQFRSGFDSMVREAELEEMEKKWAAENARIMSEHPAPKQLSSGEAPATVIEHDGVAQGGAAPDGAAHGEIDDSDAPPVMVEQPGFAPDPPRPLPVPAAPTLGTIEQSAPQLAFDEPVAEASITESGEGAPPPVKKPRKRKAAS</sequence>
<evidence type="ECO:0000256" key="5">
    <source>
        <dbReference type="ARBA" id="ARBA00022927"/>
    </source>
</evidence>
<keyword evidence="5 9" id="KW-0653">Protein transport</keyword>
<protein>
    <recommendedName>
        <fullName evidence="9">Sec-independent protein translocase protein TatB</fullName>
    </recommendedName>
</protein>
<evidence type="ECO:0000256" key="4">
    <source>
        <dbReference type="ARBA" id="ARBA00022692"/>
    </source>
</evidence>
<keyword evidence="12" id="KW-1185">Reference proteome</keyword>
<evidence type="ECO:0000256" key="7">
    <source>
        <dbReference type="ARBA" id="ARBA00023010"/>
    </source>
</evidence>
<keyword evidence="4 9" id="KW-0812">Transmembrane</keyword>
<dbReference type="Proteomes" id="UP001595713">
    <property type="component" value="Unassembled WGS sequence"/>
</dbReference>
<reference evidence="12" key="1">
    <citation type="journal article" date="2019" name="Int. J. Syst. Evol. Microbiol.">
        <title>The Global Catalogue of Microorganisms (GCM) 10K type strain sequencing project: providing services to taxonomists for standard genome sequencing and annotation.</title>
        <authorList>
            <consortium name="The Broad Institute Genomics Platform"/>
            <consortium name="The Broad Institute Genome Sequencing Center for Infectious Disease"/>
            <person name="Wu L."/>
            <person name="Ma J."/>
        </authorList>
    </citation>
    <scope>NUCLEOTIDE SEQUENCE [LARGE SCALE GENOMIC DNA]</scope>
    <source>
        <strain evidence="12">KCTC 42739</strain>
    </source>
</reference>
<comment type="subunit">
    <text evidence="9">The Tat system comprises two distinct complexes: a TatABC complex, containing multiple copies of TatA, TatB and TatC subunits, and a separate TatA complex, containing only TatA subunits. Substrates initially bind to the TatABC complex, which probably triggers association of the separate TatA complex to form the active translocon.</text>
</comment>
<feature type="region of interest" description="Disordered" evidence="10">
    <location>
        <begin position="99"/>
        <end position="186"/>
    </location>
</feature>
<keyword evidence="7 9" id="KW-0811">Translocation</keyword>
<accession>A0ABV7SXL2</accession>
<evidence type="ECO:0000313" key="11">
    <source>
        <dbReference type="EMBL" id="MFC3581759.1"/>
    </source>
</evidence>
<comment type="subcellular location">
    <subcellularLocation>
        <location evidence="9">Cell membrane</location>
        <topology evidence="9">Single-pass membrane protein</topology>
    </subcellularLocation>
    <subcellularLocation>
        <location evidence="1">Membrane</location>
        <topology evidence="1">Single-pass membrane protein</topology>
    </subcellularLocation>
</comment>
<dbReference type="PANTHER" id="PTHR33162:SF1">
    <property type="entry name" value="SEC-INDEPENDENT PROTEIN TRANSLOCASE PROTEIN TATA, CHLOROPLASTIC"/>
    <property type="match status" value="1"/>
</dbReference>
<comment type="similarity">
    <text evidence="9">Belongs to the TatB family.</text>
</comment>
<evidence type="ECO:0000256" key="2">
    <source>
        <dbReference type="ARBA" id="ARBA00022448"/>
    </source>
</evidence>
<dbReference type="EMBL" id="JBHRXP010000007">
    <property type="protein sequence ID" value="MFC3581759.1"/>
    <property type="molecule type" value="Genomic_DNA"/>
</dbReference>
<dbReference type="NCBIfam" id="TIGR01410">
    <property type="entry name" value="tatB"/>
    <property type="match status" value="1"/>
</dbReference>